<dbReference type="InterPro" id="IPR010562">
    <property type="entry name" value="Haemolymph_juvenile_hormone-bd"/>
</dbReference>
<dbReference type="SMART" id="SM00700">
    <property type="entry name" value="JHBP"/>
    <property type="match status" value="1"/>
</dbReference>
<dbReference type="PANTHER" id="PTHR11008:SF25">
    <property type="entry name" value="IP09473P-RELATED"/>
    <property type="match status" value="1"/>
</dbReference>
<accession>A0A7R9PD00</accession>
<dbReference type="EMBL" id="OE187628">
    <property type="protein sequence ID" value="CAD7578432.1"/>
    <property type="molecule type" value="Genomic_DNA"/>
</dbReference>
<dbReference type="GO" id="GO:0005615">
    <property type="term" value="C:extracellular space"/>
    <property type="evidence" value="ECO:0007669"/>
    <property type="project" value="TreeGrafter"/>
</dbReference>
<dbReference type="AlphaFoldDB" id="A0A7R9PD00"/>
<protein>
    <submittedName>
        <fullName evidence="2">(California timema) hypothetical protein</fullName>
    </submittedName>
</protein>
<reference evidence="2" key="1">
    <citation type="submission" date="2020-11" db="EMBL/GenBank/DDBJ databases">
        <authorList>
            <person name="Tran Van P."/>
        </authorList>
    </citation>
    <scope>NUCLEOTIDE SEQUENCE</scope>
</reference>
<name>A0A7R9PD00_TIMCA</name>
<feature type="chain" id="PRO_5031504859" evidence="1">
    <location>
        <begin position="26"/>
        <end position="406"/>
    </location>
</feature>
<dbReference type="Gene3D" id="3.15.10.30">
    <property type="entry name" value="Haemolymph juvenile hormone binding protein"/>
    <property type="match status" value="3"/>
</dbReference>
<organism evidence="2">
    <name type="scientific">Timema californicum</name>
    <name type="common">California timema</name>
    <name type="synonym">Walking stick</name>
    <dbReference type="NCBI Taxonomy" id="61474"/>
    <lineage>
        <taxon>Eukaryota</taxon>
        <taxon>Metazoa</taxon>
        <taxon>Ecdysozoa</taxon>
        <taxon>Arthropoda</taxon>
        <taxon>Hexapoda</taxon>
        <taxon>Insecta</taxon>
        <taxon>Pterygota</taxon>
        <taxon>Neoptera</taxon>
        <taxon>Polyneoptera</taxon>
        <taxon>Phasmatodea</taxon>
        <taxon>Timematodea</taxon>
        <taxon>Timematoidea</taxon>
        <taxon>Timematidae</taxon>
        <taxon>Timema</taxon>
    </lineage>
</organism>
<evidence type="ECO:0000313" key="2">
    <source>
        <dbReference type="EMBL" id="CAD7578432.1"/>
    </source>
</evidence>
<evidence type="ECO:0000256" key="1">
    <source>
        <dbReference type="SAM" id="SignalP"/>
    </source>
</evidence>
<gene>
    <name evidence="2" type="ORF">TCMB3V08_LOCUS10973</name>
</gene>
<dbReference type="PANTHER" id="PTHR11008">
    <property type="entry name" value="PROTEIN TAKEOUT-LIKE PROTEIN"/>
    <property type="match status" value="1"/>
</dbReference>
<keyword evidence="1" id="KW-0732">Signal</keyword>
<sequence length="406" mass="45272">MAVPGYGVCVLVVSLTLLQVHFGLGLIKEKPDWIKTCFYKQPDFEECNRESVQGIFSKLSEGFQEAGILPLDPLHVTEISILQGNDGPVAVNASLTRVIIRGLSAINVTNNNGLGIGKVELEEVNPHLSGGRVENYLGEKPPPVHPTEIRTSISPSSAVELNTTSALANYATEAGRYSTGIHNWVDYRTFSFTTEMTVPKMRVEGNYTLQGKILLLPLVGKGDAWFEPYNMKIKSHHDIVLKKKDGQIIFDVRDVTVTFDVSNLKMRLNNLYNGRKALGEFRNTYLIRTFCCDDQHFFCEKKKMSSTGRRTNLSTLSITFLGIDRLFPPYSSFVASLVLTDSSQLTSDSQHLEDSTNSYINANWRAVSESLKPILEKTCSDVVFTIMKNLFDNTPAHWYIGDAGVE</sequence>
<proteinExistence type="predicted"/>
<feature type="signal peptide" evidence="1">
    <location>
        <begin position="1"/>
        <end position="25"/>
    </location>
</feature>
<dbReference type="InterPro" id="IPR038606">
    <property type="entry name" value="To_sf"/>
</dbReference>
<dbReference type="Pfam" id="PF06585">
    <property type="entry name" value="JHBP"/>
    <property type="match status" value="3"/>
</dbReference>